<protein>
    <submittedName>
        <fullName evidence="2">DUF2141 domain-containing protein</fullName>
    </submittedName>
</protein>
<dbReference type="Proteomes" id="UP001364472">
    <property type="component" value="Unassembled WGS sequence"/>
</dbReference>
<dbReference type="Pfam" id="PF09912">
    <property type="entry name" value="DUF2141"/>
    <property type="match status" value="1"/>
</dbReference>
<gene>
    <name evidence="2" type="ORF">WB794_06245</name>
</gene>
<proteinExistence type="predicted"/>
<accession>A0AAW9R5G7</accession>
<dbReference type="EMBL" id="JBBDHC010000007">
    <property type="protein sequence ID" value="MEJ1249271.1"/>
    <property type="molecule type" value="Genomic_DNA"/>
</dbReference>
<dbReference type="InterPro" id="IPR018673">
    <property type="entry name" value="DUF2141"/>
</dbReference>
<feature type="signal peptide" evidence="1">
    <location>
        <begin position="1"/>
        <end position="19"/>
    </location>
</feature>
<feature type="chain" id="PRO_5043443582" evidence="1">
    <location>
        <begin position="20"/>
        <end position="137"/>
    </location>
</feature>
<comment type="caution">
    <text evidence="2">The sequence shown here is derived from an EMBL/GenBank/DDBJ whole genome shotgun (WGS) entry which is preliminary data.</text>
</comment>
<evidence type="ECO:0000313" key="3">
    <source>
        <dbReference type="Proteomes" id="UP001364472"/>
    </source>
</evidence>
<sequence length="137" mass="15179">MTRTLVLLFSVATVTSSLAADLDVRLTRVANDKGQILVAVFDSEDGWDGRAKARAAQRVDASKGQVDLRFPDLEPGRYGVLVMHDENGNGTLDKTVLGIPKEGYGFSNNPRLMRRARFDEAVFELPEGGRRIEVEMR</sequence>
<reference evidence="2 3" key="1">
    <citation type="journal article" date="2016" name="Antonie Van Leeuwenhoek">
        <title>Denitratimonas tolerans gen. nov., sp. nov., a denitrifying bacterium isolated from a bioreactor for tannery wastewater treatment.</title>
        <authorList>
            <person name="Han S.I."/>
            <person name="Kim J.O."/>
            <person name="Lee Y.R."/>
            <person name="Ekpeghere K.I."/>
            <person name="Koh S.C."/>
            <person name="Whang K.S."/>
        </authorList>
    </citation>
    <scope>NUCLEOTIDE SEQUENCE [LARGE SCALE GENOMIC DNA]</scope>
    <source>
        <strain evidence="2 3">KACC 17565</strain>
    </source>
</reference>
<name>A0AAW9R5G7_9GAMM</name>
<dbReference type="AlphaFoldDB" id="A0AAW9R5G7"/>
<dbReference type="RefSeq" id="WP_337334988.1">
    <property type="nucleotide sequence ID" value="NZ_JBBDHC010000007.1"/>
</dbReference>
<keyword evidence="1" id="KW-0732">Signal</keyword>
<evidence type="ECO:0000313" key="2">
    <source>
        <dbReference type="EMBL" id="MEJ1249271.1"/>
    </source>
</evidence>
<keyword evidence="3" id="KW-1185">Reference proteome</keyword>
<organism evidence="2 3">
    <name type="scientific">Denitratimonas tolerans</name>
    <dbReference type="NCBI Taxonomy" id="1338420"/>
    <lineage>
        <taxon>Bacteria</taxon>
        <taxon>Pseudomonadati</taxon>
        <taxon>Pseudomonadota</taxon>
        <taxon>Gammaproteobacteria</taxon>
        <taxon>Lysobacterales</taxon>
        <taxon>Lysobacteraceae</taxon>
        <taxon>Denitratimonas</taxon>
    </lineage>
</organism>
<evidence type="ECO:0000256" key="1">
    <source>
        <dbReference type="SAM" id="SignalP"/>
    </source>
</evidence>